<feature type="coiled-coil region" evidence="6">
    <location>
        <begin position="203"/>
        <end position="233"/>
    </location>
</feature>
<feature type="region of interest" description="Disordered" evidence="7">
    <location>
        <begin position="1"/>
        <end position="31"/>
    </location>
</feature>
<dbReference type="GO" id="GO:0000149">
    <property type="term" value="F:SNARE binding"/>
    <property type="evidence" value="ECO:0007669"/>
    <property type="project" value="TreeGrafter"/>
</dbReference>
<dbReference type="GeneID" id="114796976"/>
<dbReference type="GO" id="GO:0031201">
    <property type="term" value="C:SNARE complex"/>
    <property type="evidence" value="ECO:0007669"/>
    <property type="project" value="TreeGrafter"/>
</dbReference>
<evidence type="ECO:0000256" key="6">
    <source>
        <dbReference type="SAM" id="Coils"/>
    </source>
</evidence>
<reference evidence="9" key="2">
    <citation type="submission" date="2025-08" db="UniProtKB">
        <authorList>
            <consortium name="Ensembl"/>
        </authorList>
    </citation>
    <scope>IDENTIFICATION</scope>
</reference>
<dbReference type="GO" id="GO:0005484">
    <property type="term" value="F:SNAP receptor activity"/>
    <property type="evidence" value="ECO:0007669"/>
    <property type="project" value="TreeGrafter"/>
</dbReference>
<dbReference type="GO" id="GO:0048278">
    <property type="term" value="P:vesicle docking"/>
    <property type="evidence" value="ECO:0007669"/>
    <property type="project" value="TreeGrafter"/>
</dbReference>
<dbReference type="Proteomes" id="UP000694580">
    <property type="component" value="Chromosome 9"/>
</dbReference>
<dbReference type="AlphaFoldDB" id="A0AAY4E097"/>
<reference evidence="9 10" key="1">
    <citation type="submission" date="2020-06" db="EMBL/GenBank/DDBJ databases">
        <authorList>
            <consortium name="Wellcome Sanger Institute Data Sharing"/>
        </authorList>
    </citation>
    <scope>NUCLEOTIDE SEQUENCE [LARGE SCALE GENOMIC DNA]</scope>
</reference>
<dbReference type="GO" id="GO:0031629">
    <property type="term" value="P:synaptic vesicle fusion to presynaptic active zone membrane"/>
    <property type="evidence" value="ECO:0007669"/>
    <property type="project" value="TreeGrafter"/>
</dbReference>
<accession>A0AAY4E097</accession>
<feature type="compositionally biased region" description="Basic and acidic residues" evidence="7">
    <location>
        <begin position="1"/>
        <end position="26"/>
    </location>
</feature>
<dbReference type="RefSeq" id="XP_028847373.1">
    <property type="nucleotide sequence ID" value="XM_028991540.1"/>
</dbReference>
<dbReference type="CDD" id="cd00179">
    <property type="entry name" value="SynN"/>
    <property type="match status" value="1"/>
</dbReference>
<evidence type="ECO:0000256" key="4">
    <source>
        <dbReference type="ARBA" id="ARBA00023054"/>
    </source>
</evidence>
<dbReference type="GO" id="GO:0006886">
    <property type="term" value="P:intracellular protein transport"/>
    <property type="evidence" value="ECO:0007669"/>
    <property type="project" value="TreeGrafter"/>
</dbReference>
<keyword evidence="10" id="KW-1185">Reference proteome</keyword>
<evidence type="ECO:0000313" key="10">
    <source>
        <dbReference type="Proteomes" id="UP000694580"/>
    </source>
</evidence>
<feature type="domain" description="T-SNARE coiled-coil homology" evidence="8">
    <location>
        <begin position="210"/>
        <end position="272"/>
    </location>
</feature>
<gene>
    <name evidence="9" type="primary">STX19</name>
</gene>
<dbReference type="InterPro" id="IPR000727">
    <property type="entry name" value="T_SNARE_dom"/>
</dbReference>
<name>A0AAY4E097_9TELE</name>
<dbReference type="InterPro" id="IPR010989">
    <property type="entry name" value="SNARE"/>
</dbReference>
<dbReference type="Gene3D" id="1.20.58.70">
    <property type="match status" value="1"/>
</dbReference>
<evidence type="ECO:0000256" key="3">
    <source>
        <dbReference type="ARBA" id="ARBA00022448"/>
    </source>
</evidence>
<dbReference type="PANTHER" id="PTHR19957">
    <property type="entry name" value="SYNTAXIN"/>
    <property type="match status" value="1"/>
</dbReference>
<protein>
    <recommendedName>
        <fullName evidence="8">t-SNARE coiled-coil homology domain-containing protein</fullName>
    </recommendedName>
</protein>
<dbReference type="PANTHER" id="PTHR19957:SF29">
    <property type="entry name" value="SYNTAXIN-19"/>
    <property type="match status" value="1"/>
</dbReference>
<evidence type="ECO:0000256" key="2">
    <source>
        <dbReference type="ARBA" id="ARBA00009063"/>
    </source>
</evidence>
<dbReference type="InterPro" id="IPR006011">
    <property type="entry name" value="Syntaxin_N"/>
</dbReference>
<organism evidence="9 10">
    <name type="scientific">Denticeps clupeoides</name>
    <name type="common">denticle herring</name>
    <dbReference type="NCBI Taxonomy" id="299321"/>
    <lineage>
        <taxon>Eukaryota</taxon>
        <taxon>Metazoa</taxon>
        <taxon>Chordata</taxon>
        <taxon>Craniata</taxon>
        <taxon>Vertebrata</taxon>
        <taxon>Euteleostomi</taxon>
        <taxon>Actinopterygii</taxon>
        <taxon>Neopterygii</taxon>
        <taxon>Teleostei</taxon>
        <taxon>Clupei</taxon>
        <taxon>Clupeiformes</taxon>
        <taxon>Denticipitoidei</taxon>
        <taxon>Denticipitidae</taxon>
        <taxon>Denticeps</taxon>
    </lineage>
</organism>
<dbReference type="InterPro" id="IPR045242">
    <property type="entry name" value="Syntaxin"/>
</dbReference>
<dbReference type="Pfam" id="PF00804">
    <property type="entry name" value="Syntaxin"/>
    <property type="match status" value="1"/>
</dbReference>
<dbReference type="Ensembl" id="ENSDCDT00010061624.1">
    <property type="protein sequence ID" value="ENSDCDP00010051177.1"/>
    <property type="gene ID" value="ENSDCDG00010030188.1"/>
</dbReference>
<evidence type="ECO:0000256" key="7">
    <source>
        <dbReference type="SAM" id="MobiDB-lite"/>
    </source>
</evidence>
<keyword evidence="5" id="KW-0472">Membrane</keyword>
<dbReference type="PROSITE" id="PS50192">
    <property type="entry name" value="T_SNARE"/>
    <property type="match status" value="1"/>
</dbReference>
<evidence type="ECO:0000259" key="8">
    <source>
        <dbReference type="PROSITE" id="PS50192"/>
    </source>
</evidence>
<sequence>MKDRLEELKHKMKSSEEDTEDNHFTQDEMEDQPPFSLQAVVFETEPILENFLMEAQQIRGNIHDLESEVKKFSHQQKNLVATMRRFSVMKKESSITRDIKLQAENIHKKLDALAKQAKRTENELGANSATPRIQLAQHAALFRQFQKVMRLYNDSLLSKQDKCKQFIIRQIEVSGRVVSDEEVDSMMEQGKWEVFNENILLDAKITRQQLSEIEQRHKELLNLESNMKDLRDLFLDVFMLVEEQGEHIESIQANVEKTTDYVHVSNERFKMAARYKKKNPLRRLCCCCCPWNWCR</sequence>
<dbReference type="FunFam" id="1.20.5.110:FF:000022">
    <property type="entry name" value="Syntaxin 19"/>
    <property type="match status" value="1"/>
</dbReference>
<dbReference type="SMART" id="SM00503">
    <property type="entry name" value="SynN"/>
    <property type="match status" value="1"/>
</dbReference>
<proteinExistence type="inferred from homology"/>
<keyword evidence="3" id="KW-0813">Transport</keyword>
<feature type="coiled-coil region" evidence="6">
    <location>
        <begin position="48"/>
        <end position="75"/>
    </location>
</feature>
<evidence type="ECO:0000256" key="1">
    <source>
        <dbReference type="ARBA" id="ARBA00004184"/>
    </source>
</evidence>
<reference evidence="9" key="3">
    <citation type="submission" date="2025-09" db="UniProtKB">
        <authorList>
            <consortium name="Ensembl"/>
        </authorList>
    </citation>
    <scope>IDENTIFICATION</scope>
</reference>
<comment type="subcellular location">
    <subcellularLocation>
        <location evidence="1">Endomembrane system</location>
        <topology evidence="1">Peripheral membrane protein</topology>
    </subcellularLocation>
</comment>
<dbReference type="GO" id="GO:0008021">
    <property type="term" value="C:synaptic vesicle"/>
    <property type="evidence" value="ECO:0007669"/>
    <property type="project" value="TreeGrafter"/>
</dbReference>
<evidence type="ECO:0000313" key="9">
    <source>
        <dbReference type="Ensembl" id="ENSDCDP00010051177.1"/>
    </source>
</evidence>
<dbReference type="SUPFAM" id="SSF47661">
    <property type="entry name" value="t-snare proteins"/>
    <property type="match status" value="1"/>
</dbReference>
<dbReference type="SMART" id="SM00397">
    <property type="entry name" value="t_SNARE"/>
    <property type="match status" value="1"/>
</dbReference>
<evidence type="ECO:0000256" key="5">
    <source>
        <dbReference type="ARBA" id="ARBA00023136"/>
    </source>
</evidence>
<dbReference type="GeneTree" id="ENSGT01050000244948"/>
<comment type="similarity">
    <text evidence="2">Belongs to the syntaxin family.</text>
</comment>
<dbReference type="GO" id="GO:0048787">
    <property type="term" value="C:presynaptic active zone membrane"/>
    <property type="evidence" value="ECO:0007669"/>
    <property type="project" value="TreeGrafter"/>
</dbReference>
<keyword evidence="4 6" id="KW-0175">Coiled coil</keyword>
<dbReference type="Gene3D" id="1.20.5.110">
    <property type="match status" value="1"/>
</dbReference>